<proteinExistence type="predicted"/>
<dbReference type="Proteomes" id="UP000032304">
    <property type="component" value="Chromosome 12"/>
</dbReference>
<feature type="domain" description="B box-type" evidence="10">
    <location>
        <begin position="54"/>
        <end position="102"/>
    </location>
</feature>
<keyword evidence="6" id="KW-0805">Transcription regulation</keyword>
<dbReference type="GO" id="GO:0008270">
    <property type="term" value="F:zinc ion binding"/>
    <property type="evidence" value="ECO:0007669"/>
    <property type="project" value="UniProtKB-KW"/>
</dbReference>
<dbReference type="GO" id="GO:0005634">
    <property type="term" value="C:nucleus"/>
    <property type="evidence" value="ECO:0007669"/>
    <property type="project" value="UniProtKB-SubCell"/>
</dbReference>
<dbReference type="AlphaFoldDB" id="A0A0D2V6Y7"/>
<organism evidence="11 12">
    <name type="scientific">Gossypium raimondii</name>
    <name type="common">Peruvian cotton</name>
    <name type="synonym">Gossypium klotzschianum subsp. raimondii</name>
    <dbReference type="NCBI Taxonomy" id="29730"/>
    <lineage>
        <taxon>Eukaryota</taxon>
        <taxon>Viridiplantae</taxon>
        <taxon>Streptophyta</taxon>
        <taxon>Embryophyta</taxon>
        <taxon>Tracheophyta</taxon>
        <taxon>Spermatophyta</taxon>
        <taxon>Magnoliopsida</taxon>
        <taxon>eudicotyledons</taxon>
        <taxon>Gunneridae</taxon>
        <taxon>Pentapetalae</taxon>
        <taxon>rosids</taxon>
        <taxon>malvids</taxon>
        <taxon>Malvales</taxon>
        <taxon>Malvaceae</taxon>
        <taxon>Malvoideae</taxon>
        <taxon>Gossypium</taxon>
    </lineage>
</organism>
<keyword evidence="12" id="KW-1185">Reference proteome</keyword>
<dbReference type="OMA" id="HANAFSY"/>
<evidence type="ECO:0000259" key="10">
    <source>
        <dbReference type="PROSITE" id="PS50119"/>
    </source>
</evidence>
<keyword evidence="2" id="KW-0479">Metal-binding</keyword>
<evidence type="ECO:0000313" key="12">
    <source>
        <dbReference type="Proteomes" id="UP000032304"/>
    </source>
</evidence>
<keyword evidence="4 9" id="KW-0863">Zinc-finger</keyword>
<sequence length="197" mass="22037">MRIYCDVCSKEEATLFCYADEAVLCEACDVSVHHANKLATKHCRFPLLNPNSCNASPLCDICHQERRGFIFCKEDRAVLCMKCDLSIHRANEYTQKHNRFLLTGVKLSSLNPISYCPNGVDDESKSLQCSASNNEILSSASIEKPLGVEDNYSNSDNTSVSTTNNMSEYFMETIPGWLLDDFLHPSSHANAFSYGKL</sequence>
<evidence type="ECO:0000256" key="5">
    <source>
        <dbReference type="ARBA" id="ARBA00022833"/>
    </source>
</evidence>
<protein>
    <recommendedName>
        <fullName evidence="10">B box-type domain-containing protein</fullName>
    </recommendedName>
</protein>
<dbReference type="GO" id="GO:0006355">
    <property type="term" value="P:regulation of DNA-templated transcription"/>
    <property type="evidence" value="ECO:0007669"/>
    <property type="project" value="TreeGrafter"/>
</dbReference>
<dbReference type="Pfam" id="PF00643">
    <property type="entry name" value="zf-B_box"/>
    <property type="match status" value="2"/>
</dbReference>
<evidence type="ECO:0000256" key="8">
    <source>
        <dbReference type="ARBA" id="ARBA00023242"/>
    </source>
</evidence>
<keyword evidence="5" id="KW-0862">Zinc</keyword>
<dbReference type="InterPro" id="IPR049808">
    <property type="entry name" value="CONSTANS-like_Bbox1"/>
</dbReference>
<dbReference type="SMART" id="SM00336">
    <property type="entry name" value="BBOX"/>
    <property type="match status" value="2"/>
</dbReference>
<dbReference type="Gene3D" id="3.30.160.60">
    <property type="entry name" value="Classic Zinc Finger"/>
    <property type="match status" value="1"/>
</dbReference>
<accession>A0A0D2V6Y7</accession>
<dbReference type="EMBL" id="CM001751">
    <property type="protein sequence ID" value="KJB77744.1"/>
    <property type="molecule type" value="Genomic_DNA"/>
</dbReference>
<dbReference type="CDD" id="cd19821">
    <property type="entry name" value="Bbox1_BBX-like"/>
    <property type="match status" value="2"/>
</dbReference>
<evidence type="ECO:0000256" key="4">
    <source>
        <dbReference type="ARBA" id="ARBA00022771"/>
    </source>
</evidence>
<dbReference type="PANTHER" id="PTHR31832:SF87">
    <property type="entry name" value="B-BOX ZINC FINGER PROTEIN 20"/>
    <property type="match status" value="1"/>
</dbReference>
<keyword evidence="7" id="KW-0804">Transcription</keyword>
<keyword evidence="8" id="KW-0539">Nucleus</keyword>
<dbReference type="InterPro" id="IPR000315">
    <property type="entry name" value="Znf_B-box"/>
</dbReference>
<dbReference type="InterPro" id="IPR051979">
    <property type="entry name" value="B-box_zinc_finger"/>
</dbReference>
<name>A0A0D2V6Y7_GOSRA</name>
<dbReference type="GO" id="GO:0009640">
    <property type="term" value="P:photomorphogenesis"/>
    <property type="evidence" value="ECO:0007669"/>
    <property type="project" value="TreeGrafter"/>
</dbReference>
<dbReference type="PROSITE" id="PS50119">
    <property type="entry name" value="ZF_BBOX"/>
    <property type="match status" value="2"/>
</dbReference>
<evidence type="ECO:0000256" key="7">
    <source>
        <dbReference type="ARBA" id="ARBA00023163"/>
    </source>
</evidence>
<evidence type="ECO:0000256" key="2">
    <source>
        <dbReference type="ARBA" id="ARBA00022723"/>
    </source>
</evidence>
<evidence type="ECO:0000256" key="1">
    <source>
        <dbReference type="ARBA" id="ARBA00004123"/>
    </source>
</evidence>
<reference evidence="11 12" key="1">
    <citation type="journal article" date="2012" name="Nature">
        <title>Repeated polyploidization of Gossypium genomes and the evolution of spinnable cotton fibres.</title>
        <authorList>
            <person name="Paterson A.H."/>
            <person name="Wendel J.F."/>
            <person name="Gundlach H."/>
            <person name="Guo H."/>
            <person name="Jenkins J."/>
            <person name="Jin D."/>
            <person name="Llewellyn D."/>
            <person name="Showmaker K.C."/>
            <person name="Shu S."/>
            <person name="Udall J."/>
            <person name="Yoo M.J."/>
            <person name="Byers R."/>
            <person name="Chen W."/>
            <person name="Doron-Faigenboim A."/>
            <person name="Duke M.V."/>
            <person name="Gong L."/>
            <person name="Grimwood J."/>
            <person name="Grover C."/>
            <person name="Grupp K."/>
            <person name="Hu G."/>
            <person name="Lee T.H."/>
            <person name="Li J."/>
            <person name="Lin L."/>
            <person name="Liu T."/>
            <person name="Marler B.S."/>
            <person name="Page J.T."/>
            <person name="Roberts A.W."/>
            <person name="Romanel E."/>
            <person name="Sanders W.S."/>
            <person name="Szadkowski E."/>
            <person name="Tan X."/>
            <person name="Tang H."/>
            <person name="Xu C."/>
            <person name="Wang J."/>
            <person name="Wang Z."/>
            <person name="Zhang D."/>
            <person name="Zhang L."/>
            <person name="Ashrafi H."/>
            <person name="Bedon F."/>
            <person name="Bowers J.E."/>
            <person name="Brubaker C.L."/>
            <person name="Chee P.W."/>
            <person name="Das S."/>
            <person name="Gingle A.R."/>
            <person name="Haigler C.H."/>
            <person name="Harker D."/>
            <person name="Hoffmann L.V."/>
            <person name="Hovav R."/>
            <person name="Jones D.C."/>
            <person name="Lemke C."/>
            <person name="Mansoor S."/>
            <person name="ur Rahman M."/>
            <person name="Rainville L.N."/>
            <person name="Rambani A."/>
            <person name="Reddy U.K."/>
            <person name="Rong J.K."/>
            <person name="Saranga Y."/>
            <person name="Scheffler B.E."/>
            <person name="Scheffler J.A."/>
            <person name="Stelly D.M."/>
            <person name="Triplett B.A."/>
            <person name="Van Deynze A."/>
            <person name="Vaslin M.F."/>
            <person name="Waghmare V.N."/>
            <person name="Walford S.A."/>
            <person name="Wright R.J."/>
            <person name="Zaki E.A."/>
            <person name="Zhang T."/>
            <person name="Dennis E.S."/>
            <person name="Mayer K.F."/>
            <person name="Peterson D.G."/>
            <person name="Rokhsar D.S."/>
            <person name="Wang X."/>
            <person name="Schmutz J."/>
        </authorList>
    </citation>
    <scope>NUCLEOTIDE SEQUENCE [LARGE SCALE GENOMIC DNA]</scope>
</reference>
<dbReference type="Gramene" id="KJB77744">
    <property type="protein sequence ID" value="KJB77744"/>
    <property type="gene ID" value="B456_012G154400"/>
</dbReference>
<evidence type="ECO:0000256" key="9">
    <source>
        <dbReference type="PROSITE-ProRule" id="PRU00024"/>
    </source>
</evidence>
<feature type="domain" description="B box-type" evidence="10">
    <location>
        <begin position="1"/>
        <end position="47"/>
    </location>
</feature>
<evidence type="ECO:0000256" key="6">
    <source>
        <dbReference type="ARBA" id="ARBA00023015"/>
    </source>
</evidence>
<keyword evidence="3" id="KW-0677">Repeat</keyword>
<evidence type="ECO:0000256" key="3">
    <source>
        <dbReference type="ARBA" id="ARBA00022737"/>
    </source>
</evidence>
<evidence type="ECO:0000313" key="11">
    <source>
        <dbReference type="EMBL" id="KJB77744.1"/>
    </source>
</evidence>
<comment type="subcellular location">
    <subcellularLocation>
        <location evidence="1">Nucleus</location>
    </subcellularLocation>
</comment>
<dbReference type="PANTHER" id="PTHR31832">
    <property type="entry name" value="B-BOX ZINC FINGER PROTEIN 22"/>
    <property type="match status" value="1"/>
</dbReference>
<gene>
    <name evidence="11" type="ORF">B456_012G154400</name>
</gene>